<protein>
    <submittedName>
        <fullName evidence="1">Unnamed protein product</fullName>
    </submittedName>
</protein>
<gene>
    <name evidence="1" type="ORF">Pfra01_001286400</name>
</gene>
<dbReference type="EMBL" id="BSXT01001305">
    <property type="protein sequence ID" value="GMF41092.1"/>
    <property type="molecule type" value="Genomic_DNA"/>
</dbReference>
<accession>A0A9W6XLM9</accession>
<proteinExistence type="predicted"/>
<evidence type="ECO:0000313" key="1">
    <source>
        <dbReference type="EMBL" id="GMF41092.1"/>
    </source>
</evidence>
<dbReference type="Proteomes" id="UP001165121">
    <property type="component" value="Unassembled WGS sequence"/>
</dbReference>
<organism evidence="1 2">
    <name type="scientific">Phytophthora fragariaefolia</name>
    <dbReference type="NCBI Taxonomy" id="1490495"/>
    <lineage>
        <taxon>Eukaryota</taxon>
        <taxon>Sar</taxon>
        <taxon>Stramenopiles</taxon>
        <taxon>Oomycota</taxon>
        <taxon>Peronosporomycetes</taxon>
        <taxon>Peronosporales</taxon>
        <taxon>Peronosporaceae</taxon>
        <taxon>Phytophthora</taxon>
    </lineage>
</organism>
<comment type="caution">
    <text evidence="1">The sequence shown here is derived from an EMBL/GenBank/DDBJ whole genome shotgun (WGS) entry which is preliminary data.</text>
</comment>
<evidence type="ECO:0000313" key="2">
    <source>
        <dbReference type="Proteomes" id="UP001165121"/>
    </source>
</evidence>
<dbReference type="AlphaFoldDB" id="A0A9W6XLM9"/>
<keyword evidence="2" id="KW-1185">Reference proteome</keyword>
<name>A0A9W6XLM9_9STRA</name>
<sequence>MGRARAAETTQRRTAPIVKQLGPSQIANAELVYGMHWPRINIGCVEIHPSMVSGDPSFSWYVGGSELAKIPIENERVTSARTGRPIITIIPRRSASSRCIGTDMATTRAVAIDLSLMLAEGPVGCGIGRRAAAVRCIHVDGRGLGVLCATTLRNRPEDKERRVDERD</sequence>
<reference evidence="1" key="1">
    <citation type="submission" date="2023-04" db="EMBL/GenBank/DDBJ databases">
        <title>Phytophthora fragariaefolia NBRC 109709.</title>
        <authorList>
            <person name="Ichikawa N."/>
            <person name="Sato H."/>
            <person name="Tonouchi N."/>
        </authorList>
    </citation>
    <scope>NUCLEOTIDE SEQUENCE</scope>
    <source>
        <strain evidence="1">NBRC 109709</strain>
    </source>
</reference>